<comment type="caution">
    <text evidence="9">The sequence shown here is derived from an EMBL/GenBank/DDBJ whole genome shotgun (WGS) entry which is preliminary data.</text>
</comment>
<protein>
    <submittedName>
        <fullName evidence="9">ATPase</fullName>
    </submittedName>
</protein>
<evidence type="ECO:0000256" key="1">
    <source>
        <dbReference type="ARBA" id="ARBA00003543"/>
    </source>
</evidence>
<dbReference type="AlphaFoldDB" id="A0A085B6R3"/>
<dbReference type="CDD" id="cd12152">
    <property type="entry name" value="F1-ATPase_delta"/>
    <property type="match status" value="1"/>
</dbReference>
<dbReference type="InterPro" id="IPR036771">
    <property type="entry name" value="ATPsynth_dsu/esu_N"/>
</dbReference>
<name>A0A085B6R3_9FLAO</name>
<evidence type="ECO:0000256" key="2">
    <source>
        <dbReference type="ARBA" id="ARBA00004184"/>
    </source>
</evidence>
<keyword evidence="10" id="KW-1185">Reference proteome</keyword>
<dbReference type="GO" id="GO:0046933">
    <property type="term" value="F:proton-transporting ATP synthase activity, rotational mechanism"/>
    <property type="evidence" value="ECO:0007669"/>
    <property type="project" value="InterPro"/>
</dbReference>
<gene>
    <name evidence="9" type="ORF">IO89_18690</name>
</gene>
<keyword evidence="6" id="KW-0472">Membrane</keyword>
<dbReference type="InterPro" id="IPR020546">
    <property type="entry name" value="ATP_synth_F1_dsu/esu_N"/>
</dbReference>
<dbReference type="SUPFAM" id="SSF51344">
    <property type="entry name" value="Epsilon subunit of F1F0-ATP synthase N-terminal domain"/>
    <property type="match status" value="1"/>
</dbReference>
<dbReference type="EMBL" id="JPLY01000008">
    <property type="protein sequence ID" value="KFC18158.1"/>
    <property type="molecule type" value="Genomic_DNA"/>
</dbReference>
<dbReference type="InterPro" id="IPR001469">
    <property type="entry name" value="ATP_synth_F1_dsu/esu"/>
</dbReference>
<dbReference type="STRING" id="421072.SAMN04488097_3898"/>
<keyword evidence="7" id="KW-0139">CF(1)</keyword>
<evidence type="ECO:0000256" key="7">
    <source>
        <dbReference type="ARBA" id="ARBA00023196"/>
    </source>
</evidence>
<dbReference type="Pfam" id="PF02823">
    <property type="entry name" value="ATP-synt_DE_N"/>
    <property type="match status" value="1"/>
</dbReference>
<keyword evidence="5" id="KW-0406">Ion transport</keyword>
<proteinExistence type="inferred from homology"/>
<evidence type="ECO:0000259" key="8">
    <source>
        <dbReference type="Pfam" id="PF02823"/>
    </source>
</evidence>
<dbReference type="Gene3D" id="2.60.15.10">
    <property type="entry name" value="F0F1 ATP synthase delta/epsilon subunit, N-terminal"/>
    <property type="match status" value="1"/>
</dbReference>
<dbReference type="eggNOG" id="COG0355">
    <property type="taxonomic scope" value="Bacteria"/>
</dbReference>
<evidence type="ECO:0000256" key="5">
    <source>
        <dbReference type="ARBA" id="ARBA00023065"/>
    </source>
</evidence>
<reference evidence="9 10" key="1">
    <citation type="submission" date="2014-07" db="EMBL/GenBank/DDBJ databases">
        <title>Epilithonimonas lactis LMG 22401 Genome.</title>
        <authorList>
            <person name="Pipes S.E."/>
            <person name="Stropko S.J."/>
        </authorList>
    </citation>
    <scope>NUCLEOTIDE SEQUENCE [LARGE SCALE GENOMIC DNA]</scope>
    <source>
        <strain evidence="9 10">LMG 24401</strain>
    </source>
</reference>
<evidence type="ECO:0000313" key="9">
    <source>
        <dbReference type="EMBL" id="KFC18158.1"/>
    </source>
</evidence>
<dbReference type="GO" id="GO:0012505">
    <property type="term" value="C:endomembrane system"/>
    <property type="evidence" value="ECO:0007669"/>
    <property type="project" value="UniProtKB-SubCell"/>
</dbReference>
<organism evidence="9 10">
    <name type="scientific">Epilithonimonas lactis</name>
    <dbReference type="NCBI Taxonomy" id="421072"/>
    <lineage>
        <taxon>Bacteria</taxon>
        <taxon>Pseudomonadati</taxon>
        <taxon>Bacteroidota</taxon>
        <taxon>Flavobacteriia</taxon>
        <taxon>Flavobacteriales</taxon>
        <taxon>Weeksellaceae</taxon>
        <taxon>Chryseobacterium group</taxon>
        <taxon>Epilithonimonas</taxon>
    </lineage>
</organism>
<comment type="similarity">
    <text evidence="3">Belongs to the ATPase epsilon chain family.</text>
</comment>
<feature type="domain" description="ATP synthase F1 complex delta/epsilon subunit N-terminal" evidence="8">
    <location>
        <begin position="1"/>
        <end position="91"/>
    </location>
</feature>
<keyword evidence="7" id="KW-0066">ATP synthesis</keyword>
<evidence type="ECO:0000256" key="3">
    <source>
        <dbReference type="ARBA" id="ARBA00005712"/>
    </source>
</evidence>
<dbReference type="Proteomes" id="UP000028623">
    <property type="component" value="Unassembled WGS sequence"/>
</dbReference>
<dbReference type="GO" id="GO:0045259">
    <property type="term" value="C:proton-transporting ATP synthase complex"/>
    <property type="evidence" value="ECO:0007669"/>
    <property type="project" value="UniProtKB-KW"/>
</dbReference>
<dbReference type="OrthoDB" id="5294255at2"/>
<dbReference type="RefSeq" id="WP_034968462.1">
    <property type="nucleotide sequence ID" value="NZ_FOFI01000007.1"/>
</dbReference>
<comment type="subcellular location">
    <subcellularLocation>
        <location evidence="2">Endomembrane system</location>
        <topology evidence="2">Peripheral membrane protein</topology>
    </subcellularLocation>
</comment>
<accession>A0A085B6R3</accession>
<evidence type="ECO:0000256" key="6">
    <source>
        <dbReference type="ARBA" id="ARBA00023136"/>
    </source>
</evidence>
<evidence type="ECO:0000256" key="4">
    <source>
        <dbReference type="ARBA" id="ARBA00022448"/>
    </source>
</evidence>
<keyword evidence="4" id="KW-0813">Transport</keyword>
<sequence>MNIKILTPEFVIFEGEVESVLLPGKSGQFQIFKNHAAIVSALVGGKVKIYTDKVNGSFEKYLTKETEAKSAYSYEIKSGVLEFNNDKGIILCE</sequence>
<evidence type="ECO:0000313" key="10">
    <source>
        <dbReference type="Proteomes" id="UP000028623"/>
    </source>
</evidence>
<comment type="function">
    <text evidence="1">Produces ATP from ADP in the presence of a proton gradient across the membrane.</text>
</comment>